<dbReference type="InterPro" id="IPR023631">
    <property type="entry name" value="Amidase_dom"/>
</dbReference>
<dbReference type="Gene3D" id="3.90.1300.10">
    <property type="entry name" value="Amidase signature (AS) domain"/>
    <property type="match status" value="1"/>
</dbReference>
<dbReference type="Pfam" id="PF01425">
    <property type="entry name" value="Amidase"/>
    <property type="match status" value="1"/>
</dbReference>
<dbReference type="InterPro" id="IPR036928">
    <property type="entry name" value="AS_sf"/>
</dbReference>
<sequence>MYFETILNIAKAIKSKALTPVEITEAMLARINEIDSYSSAYITVTTEHALAQAKKSEAEIVAGQWRGLLNGVPIGLKDIINTDFAKTTAGTEIHRNYHPTYSATVVERLETQGAISLGKLTTTEQAFSDHHPSVTVPRNPRGEGSPAAALPQVSVWRPQMVWLSVLWGRTQVVRFVRPTVLPA</sequence>
<evidence type="ECO:0000259" key="1">
    <source>
        <dbReference type="Pfam" id="PF01425"/>
    </source>
</evidence>
<accession>A0A1H3G641</accession>
<dbReference type="InterPro" id="IPR000120">
    <property type="entry name" value="Amidase"/>
</dbReference>
<dbReference type="RefSeq" id="WP_069787724.1">
    <property type="nucleotide sequence ID" value="NZ_FNOX01000002.1"/>
</dbReference>
<proteinExistence type="predicted"/>
<gene>
    <name evidence="2" type="ORF">SAMN05216247_102362</name>
</gene>
<dbReference type="PANTHER" id="PTHR11895">
    <property type="entry name" value="TRANSAMIDASE"/>
    <property type="match status" value="1"/>
</dbReference>
<dbReference type="Proteomes" id="UP000182902">
    <property type="component" value="Unassembled WGS sequence"/>
</dbReference>
<feature type="domain" description="Amidase" evidence="1">
    <location>
        <begin position="22"/>
        <end position="141"/>
    </location>
</feature>
<dbReference type="SUPFAM" id="SSF75304">
    <property type="entry name" value="Amidase signature (AS) enzymes"/>
    <property type="match status" value="1"/>
</dbReference>
<dbReference type="GO" id="GO:0003824">
    <property type="term" value="F:catalytic activity"/>
    <property type="evidence" value="ECO:0007669"/>
    <property type="project" value="InterPro"/>
</dbReference>
<protein>
    <submittedName>
        <fullName evidence="2">Amidase</fullName>
    </submittedName>
</protein>
<name>A0A1H3G641_9PSED</name>
<dbReference type="AlphaFoldDB" id="A0A1H3G641"/>
<dbReference type="PANTHER" id="PTHR11895:SF176">
    <property type="entry name" value="AMIDASE AMID-RELATED"/>
    <property type="match status" value="1"/>
</dbReference>
<dbReference type="EMBL" id="FNOX01000002">
    <property type="protein sequence ID" value="SDX98731.1"/>
    <property type="molecule type" value="Genomic_DNA"/>
</dbReference>
<evidence type="ECO:0000313" key="2">
    <source>
        <dbReference type="EMBL" id="SDX98731.1"/>
    </source>
</evidence>
<reference evidence="2 3" key="1">
    <citation type="submission" date="2016-10" db="EMBL/GenBank/DDBJ databases">
        <authorList>
            <person name="de Groot N.N."/>
        </authorList>
    </citation>
    <scope>NUCLEOTIDE SEQUENCE [LARGE SCALE GENOMIC DNA]</scope>
    <source>
        <strain evidence="2 3">ICMP 14252</strain>
    </source>
</reference>
<organism evidence="2 3">
    <name type="scientific">Pseudomonas salomonii</name>
    <dbReference type="NCBI Taxonomy" id="191391"/>
    <lineage>
        <taxon>Bacteria</taxon>
        <taxon>Pseudomonadati</taxon>
        <taxon>Pseudomonadota</taxon>
        <taxon>Gammaproteobacteria</taxon>
        <taxon>Pseudomonadales</taxon>
        <taxon>Pseudomonadaceae</taxon>
        <taxon>Pseudomonas</taxon>
    </lineage>
</organism>
<evidence type="ECO:0000313" key="3">
    <source>
        <dbReference type="Proteomes" id="UP000182902"/>
    </source>
</evidence>